<dbReference type="EMBL" id="BGPR01030374">
    <property type="protein sequence ID" value="GBO02854.1"/>
    <property type="molecule type" value="Genomic_DNA"/>
</dbReference>
<evidence type="ECO:0000313" key="2">
    <source>
        <dbReference type="EMBL" id="GBO02854.1"/>
    </source>
</evidence>
<evidence type="ECO:0000256" key="1">
    <source>
        <dbReference type="SAM" id="MobiDB-lite"/>
    </source>
</evidence>
<keyword evidence="3" id="KW-1185">Reference proteome</keyword>
<dbReference type="Gene3D" id="6.10.140.1430">
    <property type="match status" value="1"/>
</dbReference>
<feature type="compositionally biased region" description="Basic and acidic residues" evidence="1">
    <location>
        <begin position="69"/>
        <end position="88"/>
    </location>
</feature>
<sequence>KSKVGEIKRSCQQLHRENRRRCPKREREIGEVKEEAERKYRGSEDKVQGKIEEVEDKVQGKIEEVKEKFKEDRRPREEAYELETDHRLSRQPRPHSRPTVKSLTFDGQTIPDCFLKLSFDVVSRERME</sequence>
<organism evidence="2 3">
    <name type="scientific">Araneus ventricosus</name>
    <name type="common">Orbweaver spider</name>
    <name type="synonym">Epeira ventricosa</name>
    <dbReference type="NCBI Taxonomy" id="182803"/>
    <lineage>
        <taxon>Eukaryota</taxon>
        <taxon>Metazoa</taxon>
        <taxon>Ecdysozoa</taxon>
        <taxon>Arthropoda</taxon>
        <taxon>Chelicerata</taxon>
        <taxon>Arachnida</taxon>
        <taxon>Araneae</taxon>
        <taxon>Araneomorphae</taxon>
        <taxon>Entelegynae</taxon>
        <taxon>Araneoidea</taxon>
        <taxon>Araneidae</taxon>
        <taxon>Araneus</taxon>
    </lineage>
</organism>
<feature type="region of interest" description="Disordered" evidence="1">
    <location>
        <begin position="69"/>
        <end position="105"/>
    </location>
</feature>
<accession>A0A4Y2TT80</accession>
<protein>
    <submittedName>
        <fullName evidence="2">Uncharacterized protein</fullName>
    </submittedName>
</protein>
<gene>
    <name evidence="2" type="ORF">AVEN_129061-2_1</name>
</gene>
<feature type="non-terminal residue" evidence="2">
    <location>
        <position position="1"/>
    </location>
</feature>
<dbReference type="Proteomes" id="UP000499080">
    <property type="component" value="Unassembled WGS sequence"/>
</dbReference>
<feature type="compositionally biased region" description="Basic residues" evidence="1">
    <location>
        <begin position="89"/>
        <end position="98"/>
    </location>
</feature>
<name>A0A4Y2TT80_ARAVE</name>
<dbReference type="AlphaFoldDB" id="A0A4Y2TT80"/>
<proteinExistence type="predicted"/>
<reference evidence="2 3" key="1">
    <citation type="journal article" date="2019" name="Sci. Rep.">
        <title>Orb-weaving spider Araneus ventricosus genome elucidates the spidroin gene catalogue.</title>
        <authorList>
            <person name="Kono N."/>
            <person name="Nakamura H."/>
            <person name="Ohtoshi R."/>
            <person name="Moran D.A.P."/>
            <person name="Shinohara A."/>
            <person name="Yoshida Y."/>
            <person name="Fujiwara M."/>
            <person name="Mori M."/>
            <person name="Tomita M."/>
            <person name="Arakawa K."/>
        </authorList>
    </citation>
    <scope>NUCLEOTIDE SEQUENCE [LARGE SCALE GENOMIC DNA]</scope>
</reference>
<feature type="region of interest" description="Disordered" evidence="1">
    <location>
        <begin position="1"/>
        <end position="24"/>
    </location>
</feature>
<evidence type="ECO:0000313" key="3">
    <source>
        <dbReference type="Proteomes" id="UP000499080"/>
    </source>
</evidence>
<comment type="caution">
    <text evidence="2">The sequence shown here is derived from an EMBL/GenBank/DDBJ whole genome shotgun (WGS) entry which is preliminary data.</text>
</comment>